<evidence type="ECO:0000256" key="5">
    <source>
        <dbReference type="SAM" id="SignalP"/>
    </source>
</evidence>
<dbReference type="Gene3D" id="3.10.50.40">
    <property type="match status" value="1"/>
</dbReference>
<comment type="subcellular location">
    <subcellularLocation>
        <location evidence="1">Cell membrane</location>
    </subcellularLocation>
</comment>
<dbReference type="GO" id="GO:0005886">
    <property type="term" value="C:plasma membrane"/>
    <property type="evidence" value="ECO:0007669"/>
    <property type="project" value="UniProtKB-SubCell"/>
</dbReference>
<comment type="caution">
    <text evidence="6">The sequence shown here is derived from an EMBL/GenBank/DDBJ whole genome shotgun (WGS) entry which is preliminary data.</text>
</comment>
<feature type="signal peptide" evidence="5">
    <location>
        <begin position="1"/>
        <end position="20"/>
    </location>
</feature>
<dbReference type="InterPro" id="IPR046357">
    <property type="entry name" value="PPIase_dom_sf"/>
</dbReference>
<evidence type="ECO:0000256" key="4">
    <source>
        <dbReference type="ARBA" id="ARBA00023186"/>
    </source>
</evidence>
<evidence type="ECO:0008006" key="8">
    <source>
        <dbReference type="Google" id="ProtNLM"/>
    </source>
</evidence>
<evidence type="ECO:0000313" key="6">
    <source>
        <dbReference type="EMBL" id="OAA28002.1"/>
    </source>
</evidence>
<dbReference type="InterPro" id="IPR052029">
    <property type="entry name" value="PpiD_chaperone"/>
</dbReference>
<keyword evidence="2" id="KW-1003">Cell membrane</keyword>
<keyword evidence="3" id="KW-0472">Membrane</keyword>
<accession>A0A176JWE5</accession>
<evidence type="ECO:0000313" key="7">
    <source>
        <dbReference type="Proteomes" id="UP000077339"/>
    </source>
</evidence>
<dbReference type="PANTHER" id="PTHR47529">
    <property type="entry name" value="PEPTIDYL-PROLYL CIS-TRANS ISOMERASE D"/>
    <property type="match status" value="1"/>
</dbReference>
<dbReference type="Gene3D" id="1.10.8.1040">
    <property type="match status" value="1"/>
</dbReference>
<name>A0A176JWE5_9BACT</name>
<keyword evidence="7" id="KW-1185">Reference proteome</keyword>
<dbReference type="EMBL" id="JFHK01000024">
    <property type="protein sequence ID" value="OAA28002.1"/>
    <property type="molecule type" value="Genomic_DNA"/>
</dbReference>
<dbReference type="RefSeq" id="WP_068348764.1">
    <property type="nucleotide sequence ID" value="NZ_JFHK01000024.1"/>
</dbReference>
<dbReference type="STRING" id="1453497.AT15_04765"/>
<dbReference type="SUPFAM" id="SSF109998">
    <property type="entry name" value="Triger factor/SurA peptide-binding domain-like"/>
    <property type="match status" value="1"/>
</dbReference>
<evidence type="ECO:0000256" key="1">
    <source>
        <dbReference type="ARBA" id="ARBA00004236"/>
    </source>
</evidence>
<protein>
    <recommendedName>
        <fullName evidence="8">PpiC domain-containing protein</fullName>
    </recommendedName>
</protein>
<evidence type="ECO:0000256" key="3">
    <source>
        <dbReference type="ARBA" id="ARBA00023136"/>
    </source>
</evidence>
<dbReference type="InterPro" id="IPR027304">
    <property type="entry name" value="Trigger_fact/SurA_dom_sf"/>
</dbReference>
<dbReference type="PATRIC" id="fig|1453497.3.peg.947"/>
<dbReference type="Pfam" id="PF13624">
    <property type="entry name" value="SurA_N_3"/>
    <property type="match status" value="1"/>
</dbReference>
<dbReference type="OrthoDB" id="43163at2"/>
<keyword evidence="4" id="KW-0143">Chaperone</keyword>
<feature type="chain" id="PRO_5008047356" description="PpiC domain-containing protein" evidence="5">
    <location>
        <begin position="21"/>
        <end position="345"/>
    </location>
</feature>
<sequence length="345" mass="39211">MNKTLLAILAILLLSIPVMADATGTVLPSEATITVTPVATVNGEAISQALFNAIVMPQYLEIAQKISEVNQLFSDILLNTEAGNQLLKVYEQKVLEDLIRKRLIVQYAFINGFEIDRYAVYSQVHEYVLNSLNESDISLKEADTYYMLKGYPDGLFSYELKTVEDIVFKNAFNALFNAITADASSVVTDEMIQEYYSANPDEFSIKGEFVELYEERFDSFTKAYSFLQKLKSVSDPTLEFSSGSVKYGRDDVVSINPELVSKLFDNFQPGLMNSIEKTNDGKYIIFYLVDYTQEGTAVKPLETVREDIKAKLLEETKRLLWNQWLEGDFKTFYESSTIEISEEFK</sequence>
<dbReference type="Gene3D" id="1.10.4030.10">
    <property type="entry name" value="Porin chaperone SurA, peptide-binding domain"/>
    <property type="match status" value="1"/>
</dbReference>
<dbReference type="PANTHER" id="PTHR47529:SF1">
    <property type="entry name" value="PERIPLASMIC CHAPERONE PPID"/>
    <property type="match status" value="1"/>
</dbReference>
<dbReference type="GO" id="GO:0003755">
    <property type="term" value="F:peptidyl-prolyl cis-trans isomerase activity"/>
    <property type="evidence" value="ECO:0007669"/>
    <property type="project" value="InterPro"/>
</dbReference>
<keyword evidence="5" id="KW-0732">Signal</keyword>
<gene>
    <name evidence="6" type="ORF">AT15_04765</name>
</gene>
<dbReference type="Proteomes" id="UP000077339">
    <property type="component" value="Unassembled WGS sequence"/>
</dbReference>
<reference evidence="6 7" key="1">
    <citation type="submission" date="2014-02" db="EMBL/GenBank/DDBJ databases">
        <title>Kosmotoga genome sequencing.</title>
        <authorList>
            <person name="Pollo S.M."/>
            <person name="Charchuk R."/>
            <person name="Nesbo C.L."/>
        </authorList>
    </citation>
    <scope>NUCLEOTIDE SEQUENCE [LARGE SCALE GENOMIC DNA]</scope>
    <source>
        <strain evidence="6 7">S304</strain>
    </source>
</reference>
<dbReference type="AlphaFoldDB" id="A0A176JWE5"/>
<evidence type="ECO:0000256" key="2">
    <source>
        <dbReference type="ARBA" id="ARBA00022475"/>
    </source>
</evidence>
<organism evidence="6 7">
    <name type="scientific">Kosmotoga arenicorallina S304</name>
    <dbReference type="NCBI Taxonomy" id="1453497"/>
    <lineage>
        <taxon>Bacteria</taxon>
        <taxon>Thermotogati</taxon>
        <taxon>Thermotogota</taxon>
        <taxon>Thermotogae</taxon>
        <taxon>Kosmotogales</taxon>
        <taxon>Kosmotogaceae</taxon>
        <taxon>Kosmotoga</taxon>
    </lineage>
</organism>
<proteinExistence type="predicted"/>